<evidence type="ECO:0008006" key="4">
    <source>
        <dbReference type="Google" id="ProtNLM"/>
    </source>
</evidence>
<name>A0A7M5UW82_9CNID</name>
<dbReference type="RefSeq" id="XP_066916367.1">
    <property type="nucleotide sequence ID" value="XM_067060266.1"/>
</dbReference>
<dbReference type="Pfam" id="PF15669">
    <property type="entry name" value="CCDC24"/>
    <property type="match status" value="1"/>
</dbReference>
<dbReference type="EnsemblMetazoa" id="CLYHEMT002314.1">
    <property type="protein sequence ID" value="CLYHEMP002314.1"/>
    <property type="gene ID" value="CLYHEMG002314"/>
</dbReference>
<keyword evidence="3" id="KW-1185">Reference proteome</keyword>
<feature type="compositionally biased region" description="Low complexity" evidence="1">
    <location>
        <begin position="139"/>
        <end position="153"/>
    </location>
</feature>
<dbReference type="GeneID" id="136803524"/>
<dbReference type="PANTHER" id="PTHR28601">
    <property type="entry name" value="COILED-COIL DOMAIN-CONTAINING PROTEIN 24"/>
    <property type="match status" value="1"/>
</dbReference>
<dbReference type="AlphaFoldDB" id="A0A7M5UW82"/>
<dbReference type="InterPro" id="IPR031367">
    <property type="entry name" value="CCDC24"/>
</dbReference>
<sequence length="347" mass="39291">MEPLCDQDYITFKDFKLTKPLWGSIEHLVECYDERNELKKIIGQSIVDETLDLHVELCTLHEIWQETQEEVPRKNSLPEPPFIRENLETQITLLVELLNQKLQKKGGGAVSAFLSEDDRKLIKSVSSDQIERRTRCDSSSRSSSQCDTPTSDYYSRCSSSLSIDQESLQDKISVSEIDTIAQTLRYDFEEERKNLLKDIAYIQNALIYESDLKARETQQQQQGSPSIRDLQKLSSKLEKQVLQDASKISKVGNATTQAANCLRSHPSRKLKPLNISHHHLESNFQTGISHSEDHENNNNNNNDSSQVRFLPSPPVGGKIPTPPTSGRPGRATATHHLKRTTAVQVAR</sequence>
<feature type="region of interest" description="Disordered" evidence="1">
    <location>
        <begin position="288"/>
        <end position="347"/>
    </location>
</feature>
<dbReference type="Proteomes" id="UP000594262">
    <property type="component" value="Unplaced"/>
</dbReference>
<proteinExistence type="predicted"/>
<dbReference type="OrthoDB" id="6022633at2759"/>
<accession>A0A7M5UW82</accession>
<reference evidence="2" key="1">
    <citation type="submission" date="2021-01" db="UniProtKB">
        <authorList>
            <consortium name="EnsemblMetazoa"/>
        </authorList>
    </citation>
    <scope>IDENTIFICATION</scope>
</reference>
<evidence type="ECO:0000313" key="3">
    <source>
        <dbReference type="Proteomes" id="UP000594262"/>
    </source>
</evidence>
<evidence type="ECO:0000313" key="2">
    <source>
        <dbReference type="EnsemblMetazoa" id="CLYHEMP002314.1"/>
    </source>
</evidence>
<dbReference type="PANTHER" id="PTHR28601:SF1">
    <property type="entry name" value="COILED-COIL DOMAIN-CONTAINING PROTEIN 24"/>
    <property type="match status" value="1"/>
</dbReference>
<protein>
    <recommendedName>
        <fullName evidence="4">Coiled-coil domain-containing protein 24</fullName>
    </recommendedName>
</protein>
<evidence type="ECO:0000256" key="1">
    <source>
        <dbReference type="SAM" id="MobiDB-lite"/>
    </source>
</evidence>
<organism evidence="2 3">
    <name type="scientific">Clytia hemisphaerica</name>
    <dbReference type="NCBI Taxonomy" id="252671"/>
    <lineage>
        <taxon>Eukaryota</taxon>
        <taxon>Metazoa</taxon>
        <taxon>Cnidaria</taxon>
        <taxon>Hydrozoa</taxon>
        <taxon>Hydroidolina</taxon>
        <taxon>Leptothecata</taxon>
        <taxon>Obeliida</taxon>
        <taxon>Clytiidae</taxon>
        <taxon>Clytia</taxon>
    </lineage>
</organism>
<feature type="region of interest" description="Disordered" evidence="1">
    <location>
        <begin position="133"/>
        <end position="153"/>
    </location>
</feature>